<comment type="caution">
    <text evidence="1">The sequence shown here is derived from an EMBL/GenBank/DDBJ whole genome shotgun (WGS) entry which is preliminary data.</text>
</comment>
<dbReference type="AlphaFoldDB" id="A0A4R1M6X1"/>
<accession>A0A4R1M6X1</accession>
<gene>
    <name evidence="1" type="ORF">EDC19_2675</name>
</gene>
<keyword evidence="2" id="KW-1185">Reference proteome</keyword>
<dbReference type="OrthoDB" id="1987139at2"/>
<evidence type="ECO:0000313" key="1">
    <source>
        <dbReference type="EMBL" id="TCK88028.1"/>
    </source>
</evidence>
<organism evidence="1 2">
    <name type="scientific">Natranaerovirga hydrolytica</name>
    <dbReference type="NCBI Taxonomy" id="680378"/>
    <lineage>
        <taxon>Bacteria</taxon>
        <taxon>Bacillati</taxon>
        <taxon>Bacillota</taxon>
        <taxon>Clostridia</taxon>
        <taxon>Lachnospirales</taxon>
        <taxon>Natranaerovirgaceae</taxon>
        <taxon>Natranaerovirga</taxon>
    </lineage>
</organism>
<name>A0A4R1M6X1_9FIRM</name>
<dbReference type="Proteomes" id="UP000294545">
    <property type="component" value="Unassembled WGS sequence"/>
</dbReference>
<protein>
    <recommendedName>
        <fullName evidence="3">Ethanolamine utilization protein</fullName>
    </recommendedName>
</protein>
<dbReference type="EMBL" id="SMGQ01000017">
    <property type="protein sequence ID" value="TCK88028.1"/>
    <property type="molecule type" value="Genomic_DNA"/>
</dbReference>
<reference evidence="1 2" key="1">
    <citation type="submission" date="2019-03" db="EMBL/GenBank/DDBJ databases">
        <title>Genomic Encyclopedia of Type Strains, Phase IV (KMG-IV): sequencing the most valuable type-strain genomes for metagenomic binning, comparative biology and taxonomic classification.</title>
        <authorList>
            <person name="Goeker M."/>
        </authorList>
    </citation>
    <scope>NUCLEOTIDE SEQUENCE [LARGE SCALE GENOMIC DNA]</scope>
    <source>
        <strain evidence="1 2">DSM 24176</strain>
    </source>
</reference>
<evidence type="ECO:0008006" key="3">
    <source>
        <dbReference type="Google" id="ProtNLM"/>
    </source>
</evidence>
<evidence type="ECO:0000313" key="2">
    <source>
        <dbReference type="Proteomes" id="UP000294545"/>
    </source>
</evidence>
<dbReference type="RefSeq" id="WP_132283332.1">
    <property type="nucleotide sequence ID" value="NZ_SMGQ01000017.1"/>
</dbReference>
<sequence>MTIDDQTLRILIKEVVKQLKKEEAIETMSLPKPKMVAILGTKWQEAYNSFFDQLPQSLSYELTIVLTKELKAHPVFVNTLAERKDVNCVFREDINIENYKEFITVFPVVSREMMVKTALCIHDTFETKWIQHCMEKGQKIIMLKYGMEQLTGKEPKAYQNKIKHYYETLLDYEIEIKEEVFANSNPQEQKQVISYTNNGKKIITEKEVDQYVKKKKIELYKGDIITDLAKEKAKSLGITMIRM</sequence>
<proteinExistence type="predicted"/>